<dbReference type="Pfam" id="PF13419">
    <property type="entry name" value="HAD_2"/>
    <property type="match status" value="1"/>
</dbReference>
<dbReference type="Gene3D" id="3.40.50.1000">
    <property type="entry name" value="HAD superfamily/HAD-like"/>
    <property type="match status" value="1"/>
</dbReference>
<dbReference type="EMBL" id="CP012898">
    <property type="protein sequence ID" value="ALJ06523.1"/>
    <property type="molecule type" value="Genomic_DNA"/>
</dbReference>
<dbReference type="GO" id="GO:0044281">
    <property type="term" value="P:small molecule metabolic process"/>
    <property type="evidence" value="ECO:0007669"/>
    <property type="project" value="UniProtKB-ARBA"/>
</dbReference>
<dbReference type="Gene3D" id="1.10.150.520">
    <property type="match status" value="1"/>
</dbReference>
<dbReference type="SUPFAM" id="SSF56784">
    <property type="entry name" value="HAD-like"/>
    <property type="match status" value="1"/>
</dbReference>
<reference evidence="5 6" key="1">
    <citation type="submission" date="2015-10" db="EMBL/GenBank/DDBJ databases">
        <authorList>
            <person name="Gilbert D.G."/>
        </authorList>
    </citation>
    <scope>NUCLEOTIDE SEQUENCE [LARGE SCALE GENOMIC DNA]</scope>
    <source>
        <strain evidence="6">HZ-22</strain>
    </source>
</reference>
<dbReference type="SFLD" id="SFLDS00003">
    <property type="entry name" value="Haloacid_Dehalogenase"/>
    <property type="match status" value="1"/>
</dbReference>
<dbReference type="InterPro" id="IPR041492">
    <property type="entry name" value="HAD_2"/>
</dbReference>
<gene>
    <name evidence="5" type="ORF">APS56_15885</name>
</gene>
<evidence type="ECO:0000313" key="5">
    <source>
        <dbReference type="EMBL" id="ALJ06523.1"/>
    </source>
</evidence>
<keyword evidence="3" id="KW-0378">Hydrolase</keyword>
<dbReference type="PANTHER" id="PTHR46470">
    <property type="entry name" value="N-ACYLNEURAMINATE-9-PHOSPHATASE"/>
    <property type="match status" value="1"/>
</dbReference>
<sequence>MKYEKLLNLTINNFFMDITVNENTVLVFDLDDTLYNEIDFLRSAYTEISKQLNPDNWELLFVNMFSRYRQQLNVFNFLSETYAVPKNQLIESYRNHKPLIKPKKNVITVFEKIRKNNGKIAIITDGRSTTQKQKIKALNIEPFLDLIIISEETGFEKPHKNNFQLVETKFKNCKYYYIADNFRKDFITPNELGWKTVGLIDSGLNIHNDAYKYVEEKHSPNHLIFSFQDLNII</sequence>
<organism evidence="5 6">
    <name type="scientific">Pseudalgibacter alginicilyticus</name>
    <dbReference type="NCBI Taxonomy" id="1736674"/>
    <lineage>
        <taxon>Bacteria</taxon>
        <taxon>Pseudomonadati</taxon>
        <taxon>Bacteroidota</taxon>
        <taxon>Flavobacteriia</taxon>
        <taxon>Flavobacteriales</taxon>
        <taxon>Flavobacteriaceae</taxon>
        <taxon>Pseudalgibacter</taxon>
    </lineage>
</organism>
<dbReference type="RefSeq" id="WP_054730676.1">
    <property type="nucleotide sequence ID" value="NZ_CP012898.1"/>
</dbReference>
<name>A0A0P0CUC7_9FLAO</name>
<evidence type="ECO:0000256" key="1">
    <source>
        <dbReference type="ARBA" id="ARBA00001946"/>
    </source>
</evidence>
<evidence type="ECO:0000313" key="6">
    <source>
        <dbReference type="Proteomes" id="UP000057981"/>
    </source>
</evidence>
<evidence type="ECO:0000256" key="4">
    <source>
        <dbReference type="ARBA" id="ARBA00022842"/>
    </source>
</evidence>
<keyword evidence="2" id="KW-0479">Metal-binding</keyword>
<dbReference type="SFLD" id="SFLDG01129">
    <property type="entry name" value="C1.5:_HAD__Beta-PGM__Phosphata"/>
    <property type="match status" value="1"/>
</dbReference>
<dbReference type="PANTHER" id="PTHR46470:SF2">
    <property type="entry name" value="GLYCERALDEHYDE 3-PHOSPHATE PHOSPHATASE"/>
    <property type="match status" value="1"/>
</dbReference>
<comment type="cofactor">
    <cofactor evidence="1">
        <name>Mg(2+)</name>
        <dbReference type="ChEBI" id="CHEBI:18420"/>
    </cofactor>
</comment>
<dbReference type="AlphaFoldDB" id="A0A0P0CUC7"/>
<protein>
    <recommendedName>
        <fullName evidence="7">HAD family hydrolase</fullName>
    </recommendedName>
</protein>
<keyword evidence="6" id="KW-1185">Reference proteome</keyword>
<dbReference type="PATRIC" id="fig|1736674.3.peg.3250"/>
<dbReference type="GO" id="GO:0016791">
    <property type="term" value="F:phosphatase activity"/>
    <property type="evidence" value="ECO:0007669"/>
    <property type="project" value="TreeGrafter"/>
</dbReference>
<dbReference type="OrthoDB" id="9809962at2"/>
<dbReference type="InterPro" id="IPR051400">
    <property type="entry name" value="HAD-like_hydrolase"/>
</dbReference>
<dbReference type="Proteomes" id="UP000057981">
    <property type="component" value="Chromosome"/>
</dbReference>
<evidence type="ECO:0000256" key="2">
    <source>
        <dbReference type="ARBA" id="ARBA00022723"/>
    </source>
</evidence>
<dbReference type="InterPro" id="IPR036412">
    <property type="entry name" value="HAD-like_sf"/>
</dbReference>
<dbReference type="KEGG" id="ahz:APS56_15885"/>
<dbReference type="InterPro" id="IPR006439">
    <property type="entry name" value="HAD-SF_hydro_IA"/>
</dbReference>
<dbReference type="NCBIfam" id="TIGR01549">
    <property type="entry name" value="HAD-SF-IA-v1"/>
    <property type="match status" value="1"/>
</dbReference>
<dbReference type="GO" id="GO:0046872">
    <property type="term" value="F:metal ion binding"/>
    <property type="evidence" value="ECO:0007669"/>
    <property type="project" value="UniProtKB-KW"/>
</dbReference>
<proteinExistence type="predicted"/>
<evidence type="ECO:0000256" key="3">
    <source>
        <dbReference type="ARBA" id="ARBA00022801"/>
    </source>
</evidence>
<dbReference type="STRING" id="1736674.APS56_15885"/>
<keyword evidence="4" id="KW-0460">Magnesium</keyword>
<evidence type="ECO:0008006" key="7">
    <source>
        <dbReference type="Google" id="ProtNLM"/>
    </source>
</evidence>
<accession>A0A0P0CUC7</accession>
<dbReference type="InterPro" id="IPR023214">
    <property type="entry name" value="HAD_sf"/>
</dbReference>